<reference evidence="2" key="2">
    <citation type="journal article" date="2022" name="Res Sq">
        <title>Comparative Genomics Reveals Insights into the Divergent Evolution of Astigmatic Mites and Household Pest Adaptations.</title>
        <authorList>
            <person name="Xiong Q."/>
            <person name="Wan A.T.-Y."/>
            <person name="Liu X.-Y."/>
            <person name="Fung C.S.-H."/>
            <person name="Xiao X."/>
            <person name="Malainual N."/>
            <person name="Hou J."/>
            <person name="Wang L."/>
            <person name="Wang M."/>
            <person name="Yang K."/>
            <person name="Cui Y."/>
            <person name="Leung E."/>
            <person name="Nong W."/>
            <person name="Shin S.-K."/>
            <person name="Au S."/>
            <person name="Jeong K.Y."/>
            <person name="Chew F.T."/>
            <person name="Hui J."/>
            <person name="Leung T.F."/>
            <person name="Tungtrongchitr A."/>
            <person name="Zhong N."/>
            <person name="Liu Z."/>
            <person name="Tsui S."/>
        </authorList>
    </citation>
    <scope>NUCLEOTIDE SEQUENCE</scope>
    <source>
        <strain evidence="2">Derf</strain>
        <tissue evidence="2">Whole organism</tissue>
    </source>
</reference>
<evidence type="ECO:0000313" key="3">
    <source>
        <dbReference type="Proteomes" id="UP000790347"/>
    </source>
</evidence>
<protein>
    <submittedName>
        <fullName evidence="2">Uncharacterized protein</fullName>
    </submittedName>
</protein>
<dbReference type="EMBL" id="ASGP02000004">
    <property type="protein sequence ID" value="KAH9510929.1"/>
    <property type="molecule type" value="Genomic_DNA"/>
</dbReference>
<sequence>RILFKCYKQFNYNILVPIYLGPFGSVFIHIYYKAILYIIGGKRLSTMQYYSLQVPCAEMAANKLLEHWSNLRSMAIDQDITVISILVAIMLLLHCIAYSKI</sequence>
<keyword evidence="3" id="KW-1185">Reference proteome</keyword>
<comment type="caution">
    <text evidence="2">The sequence shown here is derived from an EMBL/GenBank/DDBJ whole genome shotgun (WGS) entry which is preliminary data.</text>
</comment>
<dbReference type="Proteomes" id="UP000790347">
    <property type="component" value="Unassembled WGS sequence"/>
</dbReference>
<proteinExistence type="predicted"/>
<feature type="transmembrane region" description="Helical" evidence="1">
    <location>
        <begin position="80"/>
        <end position="99"/>
    </location>
</feature>
<keyword evidence="1" id="KW-0472">Membrane</keyword>
<gene>
    <name evidence="2" type="ORF">DERF_009419</name>
</gene>
<evidence type="ECO:0000313" key="2">
    <source>
        <dbReference type="EMBL" id="KAH9510929.1"/>
    </source>
</evidence>
<organism evidence="2 3">
    <name type="scientific">Dermatophagoides farinae</name>
    <name type="common">American house dust mite</name>
    <dbReference type="NCBI Taxonomy" id="6954"/>
    <lineage>
        <taxon>Eukaryota</taxon>
        <taxon>Metazoa</taxon>
        <taxon>Ecdysozoa</taxon>
        <taxon>Arthropoda</taxon>
        <taxon>Chelicerata</taxon>
        <taxon>Arachnida</taxon>
        <taxon>Acari</taxon>
        <taxon>Acariformes</taxon>
        <taxon>Sarcoptiformes</taxon>
        <taxon>Astigmata</taxon>
        <taxon>Psoroptidia</taxon>
        <taxon>Analgoidea</taxon>
        <taxon>Pyroglyphidae</taxon>
        <taxon>Dermatophagoidinae</taxon>
        <taxon>Dermatophagoides</taxon>
    </lineage>
</organism>
<reference evidence="2" key="1">
    <citation type="submission" date="2013-05" db="EMBL/GenBank/DDBJ databases">
        <authorList>
            <person name="Yim A.K.Y."/>
            <person name="Chan T.F."/>
            <person name="Ji K.M."/>
            <person name="Liu X.Y."/>
            <person name="Zhou J.W."/>
            <person name="Li R.Q."/>
            <person name="Yang K.Y."/>
            <person name="Li J."/>
            <person name="Li M."/>
            <person name="Law P.T.W."/>
            <person name="Wu Y.L."/>
            <person name="Cai Z.L."/>
            <person name="Qin H."/>
            <person name="Bao Y."/>
            <person name="Leung R.K.K."/>
            <person name="Ng P.K.S."/>
            <person name="Zou J."/>
            <person name="Zhong X.J."/>
            <person name="Ran P.X."/>
            <person name="Zhong N.S."/>
            <person name="Liu Z.G."/>
            <person name="Tsui S.K.W."/>
        </authorList>
    </citation>
    <scope>NUCLEOTIDE SEQUENCE</scope>
    <source>
        <strain evidence="2">Derf</strain>
        <tissue evidence="2">Whole organism</tissue>
    </source>
</reference>
<accession>A0A922HUY0</accession>
<feature type="transmembrane region" description="Helical" evidence="1">
    <location>
        <begin position="12"/>
        <end position="32"/>
    </location>
</feature>
<keyword evidence="1" id="KW-1133">Transmembrane helix</keyword>
<feature type="non-terminal residue" evidence="2">
    <location>
        <position position="101"/>
    </location>
</feature>
<dbReference type="AlphaFoldDB" id="A0A922HUY0"/>
<evidence type="ECO:0000256" key="1">
    <source>
        <dbReference type="SAM" id="Phobius"/>
    </source>
</evidence>
<name>A0A922HUY0_DERFA</name>
<keyword evidence="1" id="KW-0812">Transmembrane</keyword>